<keyword evidence="2" id="KW-0808">Transferase</keyword>
<proteinExistence type="predicted"/>
<evidence type="ECO:0000256" key="4">
    <source>
        <dbReference type="ARBA" id="ARBA00048574"/>
    </source>
</evidence>
<dbReference type="InterPro" id="IPR005551">
    <property type="entry name" value="CitX"/>
</dbReference>
<name>A0A1G8Y376_9FIRM</name>
<evidence type="ECO:0000313" key="6">
    <source>
        <dbReference type="Proteomes" id="UP000198718"/>
    </source>
</evidence>
<dbReference type="GO" id="GO:0051191">
    <property type="term" value="P:prosthetic group biosynthetic process"/>
    <property type="evidence" value="ECO:0007669"/>
    <property type="project" value="InterPro"/>
</dbReference>
<evidence type="ECO:0000256" key="3">
    <source>
        <dbReference type="ARBA" id="ARBA00022695"/>
    </source>
</evidence>
<evidence type="ECO:0000313" key="5">
    <source>
        <dbReference type="EMBL" id="SDJ97288.1"/>
    </source>
</evidence>
<dbReference type="EC" id="2.7.7.61" evidence="1"/>
<dbReference type="RefSeq" id="WP_090549598.1">
    <property type="nucleotide sequence ID" value="NZ_FNFP01000001.1"/>
</dbReference>
<dbReference type="Proteomes" id="UP000198718">
    <property type="component" value="Unassembled WGS sequence"/>
</dbReference>
<dbReference type="GO" id="GO:0050519">
    <property type="term" value="F:holo-citrate lyase synthase activity"/>
    <property type="evidence" value="ECO:0007669"/>
    <property type="project" value="UniProtKB-EC"/>
</dbReference>
<dbReference type="EMBL" id="FNFP01000001">
    <property type="protein sequence ID" value="SDJ97288.1"/>
    <property type="molecule type" value="Genomic_DNA"/>
</dbReference>
<protein>
    <recommendedName>
        <fullName evidence="1">citrate lyase holo-[acyl-carrier protein] synthase</fullName>
        <ecNumber evidence="1">2.7.7.61</ecNumber>
    </recommendedName>
</protein>
<sequence>MNAILQDRENRYNETLSLINKYHLPVICGKINYPGNNKNTLEVEKSFNVLQGLLISTFKKNTIYTKVLSGEDGESILMVVDLSPLEAKKIGVALEIQHPLGRIFDIDVYGEDGRSIGREAIGMEGRRCILCNGDARICMRAKAHSLQEVLDCIHKKIRKYNDGGEKFV</sequence>
<accession>A0A1G8Y376</accession>
<evidence type="ECO:0000256" key="1">
    <source>
        <dbReference type="ARBA" id="ARBA00012524"/>
    </source>
</evidence>
<comment type="catalytic activity">
    <reaction evidence="4">
        <text>apo-[citrate lyase ACP] + 2'-(5''-triphospho-alpha-D-ribosyl)-3'-dephospho-CoA = holo-[citrate lyase ACP] + diphosphate</text>
        <dbReference type="Rhea" id="RHEA:16333"/>
        <dbReference type="Rhea" id="RHEA-COMP:10157"/>
        <dbReference type="Rhea" id="RHEA-COMP:10158"/>
        <dbReference type="ChEBI" id="CHEBI:29999"/>
        <dbReference type="ChEBI" id="CHEBI:33019"/>
        <dbReference type="ChEBI" id="CHEBI:61378"/>
        <dbReference type="ChEBI" id="CHEBI:82683"/>
        <dbReference type="EC" id="2.7.7.61"/>
    </reaction>
</comment>
<dbReference type="AlphaFoldDB" id="A0A1G8Y376"/>
<organism evidence="5 6">
    <name type="scientific">Natronincola ferrireducens</name>
    <dbReference type="NCBI Taxonomy" id="393762"/>
    <lineage>
        <taxon>Bacteria</taxon>
        <taxon>Bacillati</taxon>
        <taxon>Bacillota</taxon>
        <taxon>Clostridia</taxon>
        <taxon>Peptostreptococcales</taxon>
        <taxon>Natronincolaceae</taxon>
        <taxon>Natronincola</taxon>
    </lineage>
</organism>
<dbReference type="Pfam" id="PF03802">
    <property type="entry name" value="CitX"/>
    <property type="match status" value="1"/>
</dbReference>
<gene>
    <name evidence="5" type="ORF">SAMN05660472_00414</name>
</gene>
<keyword evidence="6" id="KW-1185">Reference proteome</keyword>
<dbReference type="NCBIfam" id="TIGR03124">
    <property type="entry name" value="citrate_citX"/>
    <property type="match status" value="1"/>
</dbReference>
<evidence type="ECO:0000256" key="2">
    <source>
        <dbReference type="ARBA" id="ARBA00022679"/>
    </source>
</evidence>
<dbReference type="OrthoDB" id="3196716at2"/>
<reference evidence="5 6" key="1">
    <citation type="submission" date="2016-10" db="EMBL/GenBank/DDBJ databases">
        <authorList>
            <person name="de Groot N.N."/>
        </authorList>
    </citation>
    <scope>NUCLEOTIDE SEQUENCE [LARGE SCALE GENOMIC DNA]</scope>
    <source>
        <strain evidence="5 6">DSM 18346</strain>
    </source>
</reference>
<keyword evidence="3" id="KW-0548">Nucleotidyltransferase</keyword>
<dbReference type="STRING" id="393762.SAMN05660472_00414"/>